<dbReference type="Proteomes" id="UP000015523">
    <property type="component" value="Unassembled WGS sequence"/>
</dbReference>
<dbReference type="SUPFAM" id="SSF69572">
    <property type="entry name" value="Activating enzymes of the ubiquitin-like proteins"/>
    <property type="match status" value="1"/>
</dbReference>
<organism evidence="3 4">
    <name type="scientific">Sphingobium ummariense RL-3</name>
    <dbReference type="NCBI Taxonomy" id="1346791"/>
    <lineage>
        <taxon>Bacteria</taxon>
        <taxon>Pseudomonadati</taxon>
        <taxon>Pseudomonadota</taxon>
        <taxon>Alphaproteobacteria</taxon>
        <taxon>Sphingomonadales</taxon>
        <taxon>Sphingomonadaceae</taxon>
        <taxon>Sphingobium</taxon>
    </lineage>
</organism>
<dbReference type="GO" id="GO:0005829">
    <property type="term" value="C:cytosol"/>
    <property type="evidence" value="ECO:0007669"/>
    <property type="project" value="TreeGrafter"/>
</dbReference>
<dbReference type="InterPro" id="IPR035985">
    <property type="entry name" value="Ubiquitin-activating_enz"/>
</dbReference>
<gene>
    <name evidence="3" type="ORF">M529_00340</name>
</gene>
<dbReference type="GO" id="GO:0008146">
    <property type="term" value="F:sulfotransferase activity"/>
    <property type="evidence" value="ECO:0007669"/>
    <property type="project" value="TreeGrafter"/>
</dbReference>
<dbReference type="RefSeq" id="WP_021316131.1">
    <property type="nucleotide sequence ID" value="NZ_AUWY01000019.1"/>
</dbReference>
<dbReference type="EMBL" id="AUWY01000019">
    <property type="protein sequence ID" value="EQB34097.1"/>
    <property type="molecule type" value="Genomic_DNA"/>
</dbReference>
<comment type="similarity">
    <text evidence="1">Belongs to the HesA/MoeB/ThiF family.</text>
</comment>
<comment type="caution">
    <text evidence="3">The sequence shown here is derived from an EMBL/GenBank/DDBJ whole genome shotgun (WGS) entry which is preliminary data.</text>
</comment>
<proteinExistence type="inferred from homology"/>
<dbReference type="NCBIfam" id="NF004281">
    <property type="entry name" value="PRK05690.1"/>
    <property type="match status" value="1"/>
</dbReference>
<dbReference type="Gene3D" id="3.40.50.720">
    <property type="entry name" value="NAD(P)-binding Rossmann-like Domain"/>
    <property type="match status" value="1"/>
</dbReference>
<evidence type="ECO:0000313" key="3">
    <source>
        <dbReference type="EMBL" id="EQB34097.1"/>
    </source>
</evidence>
<keyword evidence="4" id="KW-1185">Reference proteome</keyword>
<evidence type="ECO:0000313" key="4">
    <source>
        <dbReference type="Proteomes" id="UP000015523"/>
    </source>
</evidence>
<dbReference type="OrthoDB" id="9804286at2"/>
<reference evidence="3 4" key="1">
    <citation type="journal article" date="2013" name="Genome Announc.">
        <title>Draft Genome Sequence of Sphingobium ummariense Strain RL-3, a Hexachlorocyclohexane-Degrading Bacterium.</title>
        <authorList>
            <person name="Kohli P."/>
            <person name="Dua A."/>
            <person name="Sangwan N."/>
            <person name="Oldach P."/>
            <person name="Khurana J.P."/>
            <person name="Lal R."/>
        </authorList>
    </citation>
    <scope>NUCLEOTIDE SEQUENCE [LARGE SCALE GENOMIC DNA]</scope>
    <source>
        <strain evidence="3 4">RL-3</strain>
    </source>
</reference>
<accession>T0JB67</accession>
<dbReference type="InterPro" id="IPR000594">
    <property type="entry name" value="ThiF_NAD_FAD-bd"/>
</dbReference>
<dbReference type="GO" id="GO:0008641">
    <property type="term" value="F:ubiquitin-like modifier activating enzyme activity"/>
    <property type="evidence" value="ECO:0007669"/>
    <property type="project" value="InterPro"/>
</dbReference>
<dbReference type="STRING" id="1346791.M529_00340"/>
<dbReference type="CDD" id="cd00757">
    <property type="entry name" value="ThiF_MoeB_HesA_family"/>
    <property type="match status" value="1"/>
</dbReference>
<feature type="domain" description="THIF-type NAD/FAD binding fold" evidence="2">
    <location>
        <begin position="23"/>
        <end position="258"/>
    </location>
</feature>
<dbReference type="Pfam" id="PF00899">
    <property type="entry name" value="ThiF"/>
    <property type="match status" value="1"/>
</dbReference>
<protein>
    <submittedName>
        <fullName evidence="3">Thiamine biosynthesis protein ThiF</fullName>
    </submittedName>
</protein>
<dbReference type="PATRIC" id="fig|1346791.3.peg.55"/>
<sequence length="267" mass="27659">MDALAGALPLVGRAVTDEQLERYARHIVLREIGGAGQARLLSADVAVIGAGGIGSPAILYLAAAGVGTIRVIDDDTVALSNLQRQVAFGTGDIGSSKAETVVRAVARLNPDVKLIPINTRIDADNAPLMLREADVVLDGSDSFATRLSVADTAHALRIPLVSAAVGAFEGQIATYRGWEADKPCYRCLVGAAEDAPERNCAETGVIGALTGVMGSLAALEVIRALVPFGEDMAGRLLIADLLSMRFRTLSVPKDPACPACAKALCAT</sequence>
<dbReference type="eggNOG" id="COG0476">
    <property type="taxonomic scope" value="Bacteria"/>
</dbReference>
<dbReference type="FunFam" id="3.40.50.720:FF:000080">
    <property type="entry name" value="Thiazole biosynthesis adenylyltransferase ThiF"/>
    <property type="match status" value="1"/>
</dbReference>
<dbReference type="InterPro" id="IPR045886">
    <property type="entry name" value="ThiF/MoeB/HesA"/>
</dbReference>
<dbReference type="AlphaFoldDB" id="T0JB67"/>
<dbReference type="PANTHER" id="PTHR10953">
    <property type="entry name" value="UBIQUITIN-ACTIVATING ENZYME E1"/>
    <property type="match status" value="1"/>
</dbReference>
<evidence type="ECO:0000256" key="1">
    <source>
        <dbReference type="ARBA" id="ARBA00009919"/>
    </source>
</evidence>
<dbReference type="GO" id="GO:0004792">
    <property type="term" value="F:thiosulfate-cyanide sulfurtransferase activity"/>
    <property type="evidence" value="ECO:0007669"/>
    <property type="project" value="TreeGrafter"/>
</dbReference>
<name>T0JB67_9SPHN</name>
<dbReference type="GO" id="GO:0016779">
    <property type="term" value="F:nucleotidyltransferase activity"/>
    <property type="evidence" value="ECO:0007669"/>
    <property type="project" value="TreeGrafter"/>
</dbReference>
<evidence type="ECO:0000259" key="2">
    <source>
        <dbReference type="Pfam" id="PF00899"/>
    </source>
</evidence>
<dbReference type="PANTHER" id="PTHR10953:SF102">
    <property type="entry name" value="ADENYLYLTRANSFERASE AND SULFURTRANSFERASE MOCS3"/>
    <property type="match status" value="1"/>
</dbReference>